<gene>
    <name evidence="4" type="ORF">F3Y22_tig00110007pilonHSYRG00200</name>
</gene>
<protein>
    <recommendedName>
        <fullName evidence="3">CCHC-type domain-containing protein</fullName>
    </recommendedName>
</protein>
<dbReference type="EMBL" id="VEPZ02000808">
    <property type="protein sequence ID" value="KAE8718649.1"/>
    <property type="molecule type" value="Genomic_DNA"/>
</dbReference>
<dbReference type="Pfam" id="PF03732">
    <property type="entry name" value="Retrotrans_gag"/>
    <property type="match status" value="1"/>
</dbReference>
<feature type="compositionally biased region" description="Basic and acidic residues" evidence="2">
    <location>
        <begin position="208"/>
        <end position="222"/>
    </location>
</feature>
<dbReference type="InterPro" id="IPR036875">
    <property type="entry name" value="Znf_CCHC_sf"/>
</dbReference>
<sequence length="842" mass="98270">MRERKESQLELPNQNPRPNNAELLVPRREQPRLHSPKLFAKPKFTIPSFKGDNGPDNTSIRKEKLISCSHTMTAPKINKFLSSPCNSKDIFELGGCKQGKRSRTSKFKQLLIGSTSNKPRGSDSYQHIIREKLNNDYTDFNKVEVQLKTTTRLCRYKNLEDTLKKAMKIEAQIQRRFRFREHYQGISSSYQENPSNPSSSSTPSSLKPRNEKHDKEKERPSKNDTLSSPKDQMIICEEIWKAKKENVEKVAKAKEVTSYKSQKNNDLWEDFREVLGDPPDGLPPESPNRYAISMKSHDLRESKGKTLEVVIQTKHNSFKCVTDRDSRTNPFKEWGNDTCIRLYNTCFFGLMFQLKPIRRTKSLRFKAYLFEREDDSCITRLTSKEEVITLSNDPLIQALEKKIRTTSDLRRLFEWDPDLIWSTYLLEIQSSVSYLGRTSLSNRRINFPRMEEEFEEEAEVEQITPGARNDVHRNKNDNFSTIKVTIPPFQGRTDPEAYLDWWDQLESSRRRNSECPISTWEEMKAIMRKRFVPTHYHLDLYHKLQNLKQENHSIEDYFKEMEIAMIRANVDEDREATMARFLSGLIPEIVNLVELQHYLEIEEMVHMALKLERQIKREVFNRSSLNSTTKWKQEPNTFVKPTPVQVNDHFEVTKTIQVGESNKGKERKTNIFERSRDIKCFKCFGKGHVASQCPNRNTMIVLDNGDVVSDSEELSMMRNLKQSIKKNQERIYIMEKWYKDEDQPNERLHPQRISLEEDHSKKVPVGTLEHGTHWDNLVEYLGAICSSQSAHKHHDSSWSTMGSSIQVEELKARLHHKPPREPCASLVTSQAMCYACDPILAP</sequence>
<evidence type="ECO:0000259" key="3">
    <source>
        <dbReference type="PROSITE" id="PS50158"/>
    </source>
</evidence>
<organism evidence="4 5">
    <name type="scientific">Hibiscus syriacus</name>
    <name type="common">Rose of Sharon</name>
    <dbReference type="NCBI Taxonomy" id="106335"/>
    <lineage>
        <taxon>Eukaryota</taxon>
        <taxon>Viridiplantae</taxon>
        <taxon>Streptophyta</taxon>
        <taxon>Embryophyta</taxon>
        <taxon>Tracheophyta</taxon>
        <taxon>Spermatophyta</taxon>
        <taxon>Magnoliopsida</taxon>
        <taxon>eudicotyledons</taxon>
        <taxon>Gunneridae</taxon>
        <taxon>Pentapetalae</taxon>
        <taxon>rosids</taxon>
        <taxon>malvids</taxon>
        <taxon>Malvales</taxon>
        <taxon>Malvaceae</taxon>
        <taxon>Malvoideae</taxon>
        <taxon>Hibiscus</taxon>
    </lineage>
</organism>
<evidence type="ECO:0000256" key="1">
    <source>
        <dbReference type="PROSITE-ProRule" id="PRU00047"/>
    </source>
</evidence>
<evidence type="ECO:0000313" key="4">
    <source>
        <dbReference type="EMBL" id="KAE8718649.1"/>
    </source>
</evidence>
<dbReference type="PROSITE" id="PS50158">
    <property type="entry name" value="ZF_CCHC"/>
    <property type="match status" value="1"/>
</dbReference>
<keyword evidence="5" id="KW-1185">Reference proteome</keyword>
<dbReference type="GO" id="GO:0008270">
    <property type="term" value="F:zinc ion binding"/>
    <property type="evidence" value="ECO:0007669"/>
    <property type="project" value="UniProtKB-KW"/>
</dbReference>
<dbReference type="InterPro" id="IPR005162">
    <property type="entry name" value="Retrotrans_gag_dom"/>
</dbReference>
<name>A0A6A3BUU6_HIBSY</name>
<dbReference type="PANTHER" id="PTHR35046">
    <property type="entry name" value="ZINC KNUCKLE (CCHC-TYPE) FAMILY PROTEIN"/>
    <property type="match status" value="1"/>
</dbReference>
<dbReference type="AlphaFoldDB" id="A0A6A3BUU6"/>
<proteinExistence type="predicted"/>
<keyword evidence="1" id="KW-0479">Metal-binding</keyword>
<dbReference type="GO" id="GO:0003676">
    <property type="term" value="F:nucleic acid binding"/>
    <property type="evidence" value="ECO:0007669"/>
    <property type="project" value="InterPro"/>
</dbReference>
<feature type="compositionally biased region" description="Low complexity" evidence="2">
    <location>
        <begin position="187"/>
        <end position="205"/>
    </location>
</feature>
<keyword evidence="1" id="KW-0863">Zinc-finger</keyword>
<dbReference type="Proteomes" id="UP000436088">
    <property type="component" value="Unassembled WGS sequence"/>
</dbReference>
<evidence type="ECO:0000256" key="2">
    <source>
        <dbReference type="SAM" id="MobiDB-lite"/>
    </source>
</evidence>
<keyword evidence="1" id="KW-0862">Zinc</keyword>
<feature type="domain" description="CCHC-type" evidence="3">
    <location>
        <begin position="679"/>
        <end position="695"/>
    </location>
</feature>
<feature type="region of interest" description="Disordered" evidence="2">
    <location>
        <begin position="1"/>
        <end position="58"/>
    </location>
</feature>
<accession>A0A6A3BUU6</accession>
<comment type="caution">
    <text evidence="4">The sequence shown here is derived from an EMBL/GenBank/DDBJ whole genome shotgun (WGS) entry which is preliminary data.</text>
</comment>
<reference evidence="4" key="1">
    <citation type="submission" date="2019-09" db="EMBL/GenBank/DDBJ databases">
        <title>Draft genome information of white flower Hibiscus syriacus.</title>
        <authorList>
            <person name="Kim Y.-M."/>
        </authorList>
    </citation>
    <scope>NUCLEOTIDE SEQUENCE [LARGE SCALE GENOMIC DNA]</scope>
    <source>
        <strain evidence="4">YM2019G1</strain>
    </source>
</reference>
<dbReference type="InterPro" id="IPR001878">
    <property type="entry name" value="Znf_CCHC"/>
</dbReference>
<dbReference type="PANTHER" id="PTHR35046:SF9">
    <property type="entry name" value="RNA-DIRECTED DNA POLYMERASE"/>
    <property type="match status" value="1"/>
</dbReference>
<dbReference type="Gene3D" id="4.10.60.10">
    <property type="entry name" value="Zinc finger, CCHC-type"/>
    <property type="match status" value="1"/>
</dbReference>
<dbReference type="SUPFAM" id="SSF57756">
    <property type="entry name" value="Retrovirus zinc finger-like domains"/>
    <property type="match status" value="1"/>
</dbReference>
<dbReference type="SMART" id="SM00343">
    <property type="entry name" value="ZnF_C2HC"/>
    <property type="match status" value="1"/>
</dbReference>
<evidence type="ECO:0000313" key="5">
    <source>
        <dbReference type="Proteomes" id="UP000436088"/>
    </source>
</evidence>
<feature type="region of interest" description="Disordered" evidence="2">
    <location>
        <begin position="187"/>
        <end position="228"/>
    </location>
</feature>